<dbReference type="PROSITE" id="PS50106">
    <property type="entry name" value="PDZ"/>
    <property type="match status" value="1"/>
</dbReference>
<evidence type="ECO:0000259" key="12">
    <source>
        <dbReference type="PROSITE" id="PS50106"/>
    </source>
</evidence>
<evidence type="ECO:0000313" key="13">
    <source>
        <dbReference type="EMBL" id="ABS60801.1"/>
    </source>
</evidence>
<keyword evidence="9 13" id="KW-0482">Metalloprotease</keyword>
<feature type="transmembrane region" description="Helical" evidence="11">
    <location>
        <begin position="417"/>
        <end position="439"/>
    </location>
</feature>
<feature type="domain" description="PDZ" evidence="12">
    <location>
        <begin position="123"/>
        <end position="164"/>
    </location>
</feature>
<feature type="transmembrane region" description="Helical" evidence="11">
    <location>
        <begin position="93"/>
        <end position="120"/>
    </location>
</feature>
<keyword evidence="7" id="KW-0862">Zinc</keyword>
<evidence type="ECO:0000256" key="5">
    <source>
        <dbReference type="ARBA" id="ARBA00022692"/>
    </source>
</evidence>
<dbReference type="Gene3D" id="2.30.42.10">
    <property type="match status" value="1"/>
</dbReference>
<sequence>MTVLINIISFLAVFMFIVVVHEFGHFLFARLFGVKVHEFAIGFGPEIFRKKGKKTDFRINIFPLGGYVRLKGEDPSEEEDPDSLYGISAWKRFLVVFAGPLFSILAGYLLFVIIISAWGYTPIIIDKVIPNSAAEEAGLKDGDIVLKLNGKYIFDTVDMTDSIRKGRAIELEILRDGQRMNLVVTPKLSNAQYYLYLKDVRGDIGGKIETVNNLEFETYVKNYKKELVTIKSEAGELNCVIDSLNSLPERYTIGIYYGQFSNVFAKDVEPFKVGDNLLQVEDMKIQSGTDLLDLVTALNLKPDELYVVANGNVVESVVKPLPERVKVVYSTSNGEIKEIVLDKSKLLEALSTPGALKERSTRLKPRGIEGIKLAIARSNRLALYIWKTLPGIFVGKNIQDVTGPVGMVQIIGQAAQIGLETILTIVAVITINLGIFNLFPLPALDGGRIVFALIEMITRKKINRNVENIIHTIGFFILLGLVIFITFIDIGRFFR</sequence>
<keyword evidence="8 11" id="KW-1133">Transmembrane helix</keyword>
<dbReference type="GO" id="GO:0016020">
    <property type="term" value="C:membrane"/>
    <property type="evidence" value="ECO:0007669"/>
    <property type="project" value="UniProtKB-SubCell"/>
</dbReference>
<dbReference type="Pfam" id="PF17820">
    <property type="entry name" value="PDZ_6"/>
    <property type="match status" value="1"/>
</dbReference>
<evidence type="ECO:0000313" key="14">
    <source>
        <dbReference type="Proteomes" id="UP000002415"/>
    </source>
</evidence>
<protein>
    <submittedName>
        <fullName evidence="13">Putative membrane-associated zinc metalloprotease</fullName>
    </submittedName>
</protein>
<dbReference type="RefSeq" id="WP_011994116.1">
    <property type="nucleotide sequence ID" value="NC_009718.1"/>
</dbReference>
<evidence type="ECO:0000256" key="7">
    <source>
        <dbReference type="ARBA" id="ARBA00022833"/>
    </source>
</evidence>
<dbReference type="InterPro" id="IPR001478">
    <property type="entry name" value="PDZ"/>
</dbReference>
<dbReference type="HOGENOM" id="CLU_025778_0_0_0"/>
<evidence type="ECO:0000256" key="4">
    <source>
        <dbReference type="ARBA" id="ARBA00022670"/>
    </source>
</evidence>
<gene>
    <name evidence="13" type="ordered locus">Fnod_0951</name>
</gene>
<evidence type="ECO:0000256" key="9">
    <source>
        <dbReference type="ARBA" id="ARBA00023049"/>
    </source>
</evidence>
<dbReference type="EMBL" id="CP000771">
    <property type="protein sequence ID" value="ABS60801.1"/>
    <property type="molecule type" value="Genomic_DNA"/>
</dbReference>
<evidence type="ECO:0000256" key="3">
    <source>
        <dbReference type="ARBA" id="ARBA00007931"/>
    </source>
</evidence>
<name>A7HLL8_FERNB</name>
<dbReference type="SMART" id="SM00228">
    <property type="entry name" value="PDZ"/>
    <property type="match status" value="1"/>
</dbReference>
<keyword evidence="6" id="KW-0378">Hydrolase</keyword>
<dbReference type="PANTHER" id="PTHR42837:SF2">
    <property type="entry name" value="MEMBRANE METALLOPROTEASE ARASP2, CHLOROPLASTIC-RELATED"/>
    <property type="match status" value="1"/>
</dbReference>
<dbReference type="PANTHER" id="PTHR42837">
    <property type="entry name" value="REGULATOR OF SIGMA-E PROTEASE RSEP"/>
    <property type="match status" value="1"/>
</dbReference>
<dbReference type="OrthoDB" id="9782003at2"/>
<reference evidence="13 14" key="1">
    <citation type="submission" date="2007-07" db="EMBL/GenBank/DDBJ databases">
        <title>Complete sequence of Fervidobacterium nodosum Rt17-B1.</title>
        <authorList>
            <consortium name="US DOE Joint Genome Institute"/>
            <person name="Copeland A."/>
            <person name="Lucas S."/>
            <person name="Lapidus A."/>
            <person name="Barry K."/>
            <person name="Glavina del Rio T."/>
            <person name="Dalin E."/>
            <person name="Tice H."/>
            <person name="Pitluck S."/>
            <person name="Saunders E."/>
            <person name="Brettin T."/>
            <person name="Bruce D."/>
            <person name="Detter J.C."/>
            <person name="Han C."/>
            <person name="Schmutz J."/>
            <person name="Larimer F."/>
            <person name="Land M."/>
            <person name="Hauser L."/>
            <person name="Kyrpides N."/>
            <person name="Mikhailova N."/>
            <person name="Nelson K."/>
            <person name="Gogarten J.P."/>
            <person name="Noll K."/>
            <person name="Richardson P."/>
        </authorList>
    </citation>
    <scope>NUCLEOTIDE SEQUENCE [LARGE SCALE GENOMIC DNA]</scope>
    <source>
        <strain evidence="14">ATCC 35602 / DSM 5306 / Rt17-B1</strain>
    </source>
</reference>
<dbReference type="SUPFAM" id="SSF50156">
    <property type="entry name" value="PDZ domain-like"/>
    <property type="match status" value="1"/>
</dbReference>
<comment type="similarity">
    <text evidence="3">Belongs to the peptidase M50B family.</text>
</comment>
<dbReference type="eggNOG" id="COG0750">
    <property type="taxonomic scope" value="Bacteria"/>
</dbReference>
<dbReference type="Pfam" id="PF02163">
    <property type="entry name" value="Peptidase_M50"/>
    <property type="match status" value="1"/>
</dbReference>
<dbReference type="AlphaFoldDB" id="A7HLL8"/>
<keyword evidence="10 11" id="KW-0472">Membrane</keyword>
<reference evidence="13 14" key="2">
    <citation type="journal article" date="2009" name="Proc. Natl. Acad. Sci. U.S.A.">
        <title>On the chimeric nature, thermophilic origin, and phylogenetic placement of the Thermotogales.</title>
        <authorList>
            <person name="Zhaxybayeva O."/>
            <person name="Swithers K.S."/>
            <person name="Lapierre P."/>
            <person name="Fournier G.P."/>
            <person name="Bickhart D.M."/>
            <person name="DeBoy R.T."/>
            <person name="Nelson K.E."/>
            <person name="Nesbo C.L."/>
            <person name="Doolittle W.F."/>
            <person name="Gogarten J.P."/>
            <person name="Noll K.M."/>
        </authorList>
    </citation>
    <scope>NUCLEOTIDE SEQUENCE [LARGE SCALE GENOMIC DNA]</scope>
    <source>
        <strain evidence="14">ATCC 35602 / DSM 5306 / Rt17-B1</strain>
    </source>
</reference>
<evidence type="ECO:0000256" key="8">
    <source>
        <dbReference type="ARBA" id="ARBA00022989"/>
    </source>
</evidence>
<dbReference type="CDD" id="cd06163">
    <property type="entry name" value="S2P-M50_PDZ_RseP-like"/>
    <property type="match status" value="2"/>
</dbReference>
<dbReference type="KEGG" id="fno:Fnod_0951"/>
<evidence type="ECO:0000256" key="10">
    <source>
        <dbReference type="ARBA" id="ARBA00023136"/>
    </source>
</evidence>
<proteinExistence type="inferred from homology"/>
<comment type="cofactor">
    <cofactor evidence="1">
        <name>Zn(2+)</name>
        <dbReference type="ChEBI" id="CHEBI:29105"/>
    </cofactor>
</comment>
<accession>A7HLL8</accession>
<keyword evidence="5 11" id="KW-0812">Transmembrane</keyword>
<dbReference type="InterPro" id="IPR036034">
    <property type="entry name" value="PDZ_sf"/>
</dbReference>
<dbReference type="GO" id="GO:0004222">
    <property type="term" value="F:metalloendopeptidase activity"/>
    <property type="evidence" value="ECO:0007669"/>
    <property type="project" value="InterPro"/>
</dbReference>
<dbReference type="InterPro" id="IPR041489">
    <property type="entry name" value="PDZ_6"/>
</dbReference>
<dbReference type="Proteomes" id="UP000002415">
    <property type="component" value="Chromosome"/>
</dbReference>
<dbReference type="InterPro" id="IPR008915">
    <property type="entry name" value="Peptidase_M50"/>
</dbReference>
<dbReference type="STRING" id="381764.Fnod_0951"/>
<dbReference type="GO" id="GO:0006508">
    <property type="term" value="P:proteolysis"/>
    <property type="evidence" value="ECO:0007669"/>
    <property type="project" value="UniProtKB-KW"/>
</dbReference>
<evidence type="ECO:0000256" key="1">
    <source>
        <dbReference type="ARBA" id="ARBA00001947"/>
    </source>
</evidence>
<evidence type="ECO:0000256" key="11">
    <source>
        <dbReference type="SAM" id="Phobius"/>
    </source>
</evidence>
<keyword evidence="4 13" id="KW-0645">Protease</keyword>
<feature type="transmembrane region" description="Helical" evidence="11">
    <location>
        <begin position="6"/>
        <end position="28"/>
    </location>
</feature>
<evidence type="ECO:0000256" key="2">
    <source>
        <dbReference type="ARBA" id="ARBA00004141"/>
    </source>
</evidence>
<feature type="transmembrane region" description="Helical" evidence="11">
    <location>
        <begin position="469"/>
        <end position="488"/>
    </location>
</feature>
<evidence type="ECO:0000256" key="6">
    <source>
        <dbReference type="ARBA" id="ARBA00022801"/>
    </source>
</evidence>
<organism evidence="13 14">
    <name type="scientific">Fervidobacterium nodosum (strain ATCC 35602 / DSM 5306 / Rt17-B1)</name>
    <dbReference type="NCBI Taxonomy" id="381764"/>
    <lineage>
        <taxon>Bacteria</taxon>
        <taxon>Thermotogati</taxon>
        <taxon>Thermotogota</taxon>
        <taxon>Thermotogae</taxon>
        <taxon>Thermotogales</taxon>
        <taxon>Fervidobacteriaceae</taxon>
        <taxon>Fervidobacterium</taxon>
    </lineage>
</organism>
<dbReference type="CDD" id="cd23081">
    <property type="entry name" value="cpPDZ_EcRseP-like"/>
    <property type="match status" value="1"/>
</dbReference>
<keyword evidence="14" id="KW-1185">Reference proteome</keyword>
<comment type="subcellular location">
    <subcellularLocation>
        <location evidence="2">Membrane</location>
        <topology evidence="2">Multi-pass membrane protein</topology>
    </subcellularLocation>
</comment>
<dbReference type="InterPro" id="IPR004387">
    <property type="entry name" value="Pept_M50_Zn"/>
</dbReference>